<proteinExistence type="predicted"/>
<feature type="domain" description="Heterokaryon incompatibility" evidence="1">
    <location>
        <begin position="23"/>
        <end position="108"/>
    </location>
</feature>
<comment type="caution">
    <text evidence="2">The sequence shown here is derived from an EMBL/GenBank/DDBJ whole genome shotgun (WGS) entry which is preliminary data.</text>
</comment>
<organism evidence="2 3">
    <name type="scientific">Grifola frondosa</name>
    <name type="common">Maitake</name>
    <name type="synonym">Polyporus frondosus</name>
    <dbReference type="NCBI Taxonomy" id="5627"/>
    <lineage>
        <taxon>Eukaryota</taxon>
        <taxon>Fungi</taxon>
        <taxon>Dikarya</taxon>
        <taxon>Basidiomycota</taxon>
        <taxon>Agaricomycotina</taxon>
        <taxon>Agaricomycetes</taxon>
        <taxon>Polyporales</taxon>
        <taxon>Grifolaceae</taxon>
        <taxon>Grifola</taxon>
    </lineage>
</organism>
<evidence type="ECO:0000259" key="1">
    <source>
        <dbReference type="Pfam" id="PF06985"/>
    </source>
</evidence>
<dbReference type="PANTHER" id="PTHR10622">
    <property type="entry name" value="HET DOMAIN-CONTAINING PROTEIN"/>
    <property type="match status" value="1"/>
</dbReference>
<dbReference type="AlphaFoldDB" id="A0A1C7LZB9"/>
<accession>A0A1C7LZB9</accession>
<sequence>MRLLHTKDITLREFSDADHAPPYAILSHVWREQEVLFTHMQNPEEAQKRLGFSKVLKCCEKARAAGYDWVWIDTCCIDKASSAELSEAINSMFAWYKKARVCYAYLDNVAPGGLPPRGDFEHSRWFTRGWTLQELIAPAQVMFLAQDWSEIGTRGELVESIEHVTRVDRSVLLGRPVQLASRR</sequence>
<evidence type="ECO:0000313" key="3">
    <source>
        <dbReference type="Proteomes" id="UP000092993"/>
    </source>
</evidence>
<dbReference type="STRING" id="5627.A0A1C7LZB9"/>
<dbReference type="EMBL" id="LUGG01000015">
    <property type="protein sequence ID" value="OBZ69507.1"/>
    <property type="molecule type" value="Genomic_DNA"/>
</dbReference>
<reference evidence="2 3" key="1">
    <citation type="submission" date="2016-03" db="EMBL/GenBank/DDBJ databases">
        <title>Whole genome sequencing of Grifola frondosa 9006-11.</title>
        <authorList>
            <person name="Min B."/>
            <person name="Park H."/>
            <person name="Kim J.-G."/>
            <person name="Cho H."/>
            <person name="Oh Y.-L."/>
            <person name="Kong W.-S."/>
            <person name="Choi I.-G."/>
        </authorList>
    </citation>
    <scope>NUCLEOTIDE SEQUENCE [LARGE SCALE GENOMIC DNA]</scope>
    <source>
        <strain evidence="2 3">9006-11</strain>
    </source>
</reference>
<protein>
    <recommendedName>
        <fullName evidence="1">Heterokaryon incompatibility domain-containing protein</fullName>
    </recommendedName>
</protein>
<dbReference type="OMA" id="MRLINIF"/>
<dbReference type="Proteomes" id="UP000092993">
    <property type="component" value="Unassembled WGS sequence"/>
</dbReference>
<dbReference type="PANTHER" id="PTHR10622:SF10">
    <property type="entry name" value="HET DOMAIN-CONTAINING PROTEIN"/>
    <property type="match status" value="1"/>
</dbReference>
<dbReference type="OrthoDB" id="2727312at2759"/>
<gene>
    <name evidence="2" type="ORF">A0H81_10553</name>
</gene>
<name>A0A1C7LZB9_GRIFR</name>
<dbReference type="Pfam" id="PF06985">
    <property type="entry name" value="HET"/>
    <property type="match status" value="1"/>
</dbReference>
<evidence type="ECO:0000313" key="2">
    <source>
        <dbReference type="EMBL" id="OBZ69507.1"/>
    </source>
</evidence>
<dbReference type="InterPro" id="IPR010730">
    <property type="entry name" value="HET"/>
</dbReference>
<keyword evidence="3" id="KW-1185">Reference proteome</keyword>